<name>A0A0D5LPX4_MAREN</name>
<dbReference type="STRING" id="1486262.TM49_12355"/>
<sequence>MTDIILQGCGALGSRLLRVLENDYRALNVVGAIDNAPEKSGKTLGAICGTTRFADVTITPDLASCLAGLLEKPAALIHMTESKPGRIESQLSEALQAGLNVISAAESMFYPWLRFGDMAERLDKLARSQNVSITGMGINPGFSYDSLPLLLARATSNVTAVRINRTIDVTGTGPGDIEHVGYGLTPEQFNAGVERGDIVGHMGAPESLALIADYLDMEIDLVKERWDLETADFDVDSGDPTLGILPPGRVVGIRQYAEAYRGEALVLRTCLSMYYQPERFGLKEADTIEIDGAMPVRMTIEPALESLFGAANVLASTIIPAIEATPGLRNGLALPIVGPRAPRCHVIDRNRTLKPGYVPLFSPKD</sequence>
<protein>
    <recommendedName>
        <fullName evidence="1">2,4-diaminopentanoate dehydrogenase C-terminal domain-containing protein</fullName>
    </recommendedName>
</protein>
<dbReference type="EMBL" id="CP010803">
    <property type="protein sequence ID" value="AJY46284.1"/>
    <property type="molecule type" value="Genomic_DNA"/>
</dbReference>
<reference evidence="2 3" key="1">
    <citation type="journal article" date="2015" name="Genome Announc.">
        <title>Complete genome sequence of Martelella endophytica YC6887, which has antifungal activity associated with a halophyte.</title>
        <authorList>
            <person name="Khan A."/>
            <person name="Khan H."/>
            <person name="Chung E.J."/>
            <person name="Hossain M.T."/>
            <person name="Chung Y.R."/>
        </authorList>
    </citation>
    <scope>NUCLEOTIDE SEQUENCE [LARGE SCALE GENOMIC DNA]</scope>
    <source>
        <strain evidence="2">YC6887</strain>
    </source>
</reference>
<dbReference type="AlphaFoldDB" id="A0A0D5LPX4"/>
<feature type="domain" description="2,4-diaminopentanoate dehydrogenase C-terminal" evidence="1">
    <location>
        <begin position="142"/>
        <end position="337"/>
    </location>
</feature>
<proteinExistence type="predicted"/>
<dbReference type="KEGG" id="mey:TM49_12355"/>
<accession>A0A0D5LPX4</accession>
<evidence type="ECO:0000313" key="3">
    <source>
        <dbReference type="Proteomes" id="UP000032611"/>
    </source>
</evidence>
<organism evidence="2 3">
    <name type="scientific">Martelella endophytica</name>
    <dbReference type="NCBI Taxonomy" id="1486262"/>
    <lineage>
        <taxon>Bacteria</taxon>
        <taxon>Pseudomonadati</taxon>
        <taxon>Pseudomonadota</taxon>
        <taxon>Alphaproteobacteria</taxon>
        <taxon>Hyphomicrobiales</taxon>
        <taxon>Aurantimonadaceae</taxon>
        <taxon>Martelella</taxon>
    </lineage>
</organism>
<keyword evidence="3" id="KW-1185">Reference proteome</keyword>
<dbReference type="OrthoDB" id="9767616at2"/>
<gene>
    <name evidence="2" type="ORF">TM49_12355</name>
</gene>
<evidence type="ECO:0000259" key="1">
    <source>
        <dbReference type="Pfam" id="PF19328"/>
    </source>
</evidence>
<evidence type="ECO:0000313" key="2">
    <source>
        <dbReference type="EMBL" id="AJY46284.1"/>
    </source>
</evidence>
<dbReference type="RefSeq" id="WP_045681624.1">
    <property type="nucleotide sequence ID" value="NZ_CP010803.1"/>
</dbReference>
<dbReference type="CDD" id="cd24146">
    <property type="entry name" value="nat-AmDH_N_like"/>
    <property type="match status" value="1"/>
</dbReference>
<dbReference type="PATRIC" id="fig|1486262.3.peg.2556"/>
<dbReference type="HOGENOM" id="CLU_050509_1_1_5"/>
<dbReference type="Pfam" id="PF19328">
    <property type="entry name" value="DAP_DH_C"/>
    <property type="match status" value="1"/>
</dbReference>
<dbReference type="Proteomes" id="UP000032611">
    <property type="component" value="Chromosome"/>
</dbReference>
<dbReference type="Gene3D" id="3.40.50.720">
    <property type="entry name" value="NAD(P)-binding Rossmann-like Domain"/>
    <property type="match status" value="1"/>
</dbReference>
<dbReference type="InterPro" id="IPR045760">
    <property type="entry name" value="DAP_DH_C"/>
</dbReference>